<evidence type="ECO:0000313" key="6">
    <source>
        <dbReference type="Proteomes" id="UP000507470"/>
    </source>
</evidence>
<feature type="domain" description="Endonuclease/exonuclease/phosphatase" evidence="4">
    <location>
        <begin position="44"/>
        <end position="316"/>
    </location>
</feature>
<reference evidence="5 6" key="1">
    <citation type="submission" date="2020-06" db="EMBL/GenBank/DDBJ databases">
        <authorList>
            <person name="Li R."/>
            <person name="Bekaert M."/>
        </authorList>
    </citation>
    <scope>NUCLEOTIDE SEQUENCE [LARGE SCALE GENOMIC DNA]</scope>
    <source>
        <strain evidence="6">wild</strain>
    </source>
</reference>
<keyword evidence="6" id="KW-1185">Reference proteome</keyword>
<dbReference type="AlphaFoldDB" id="A0A6J7ZZX6"/>
<dbReference type="GO" id="GO:0000175">
    <property type="term" value="F:3'-5'-RNA exonuclease activity"/>
    <property type="evidence" value="ECO:0007669"/>
    <property type="project" value="TreeGrafter"/>
</dbReference>
<evidence type="ECO:0000256" key="2">
    <source>
        <dbReference type="ARBA" id="ARBA00022801"/>
    </source>
</evidence>
<dbReference type="SUPFAM" id="SSF56219">
    <property type="entry name" value="DNase I-like"/>
    <property type="match status" value="1"/>
</dbReference>
<dbReference type="Gene3D" id="3.60.10.10">
    <property type="entry name" value="Endonuclease/exonuclease/phosphatase"/>
    <property type="match status" value="1"/>
</dbReference>
<dbReference type="OrthoDB" id="276515at2759"/>
<dbReference type="EMBL" id="CACVKT020000315">
    <property type="protein sequence ID" value="CAC5358149.1"/>
    <property type="molecule type" value="Genomic_DNA"/>
</dbReference>
<dbReference type="InterPro" id="IPR036691">
    <property type="entry name" value="Endo/exonu/phosph_ase_sf"/>
</dbReference>
<name>A0A6J7ZZX6_MYTCO</name>
<keyword evidence="2 5" id="KW-0378">Hydrolase</keyword>
<evidence type="ECO:0000256" key="3">
    <source>
        <dbReference type="ARBA" id="ARBA00023807"/>
    </source>
</evidence>
<evidence type="ECO:0000259" key="4">
    <source>
        <dbReference type="Pfam" id="PF03372"/>
    </source>
</evidence>
<dbReference type="GO" id="GO:0006139">
    <property type="term" value="P:nucleobase-containing compound metabolic process"/>
    <property type="evidence" value="ECO:0007669"/>
    <property type="project" value="UniProtKB-ARBA"/>
</dbReference>
<proteinExistence type="inferred from homology"/>
<dbReference type="InterPro" id="IPR050410">
    <property type="entry name" value="CCR4/nocturin_mRNA_transcr"/>
</dbReference>
<organism evidence="5 6">
    <name type="scientific">Mytilus coruscus</name>
    <name type="common">Sea mussel</name>
    <dbReference type="NCBI Taxonomy" id="42192"/>
    <lineage>
        <taxon>Eukaryota</taxon>
        <taxon>Metazoa</taxon>
        <taxon>Spiralia</taxon>
        <taxon>Lophotrochozoa</taxon>
        <taxon>Mollusca</taxon>
        <taxon>Bivalvia</taxon>
        <taxon>Autobranchia</taxon>
        <taxon>Pteriomorphia</taxon>
        <taxon>Mytilida</taxon>
        <taxon>Mytiloidea</taxon>
        <taxon>Mytilidae</taxon>
        <taxon>Mytilinae</taxon>
        <taxon>Mytilus</taxon>
    </lineage>
</organism>
<evidence type="ECO:0000256" key="1">
    <source>
        <dbReference type="ARBA" id="ARBA00010774"/>
    </source>
</evidence>
<dbReference type="Proteomes" id="UP000507470">
    <property type="component" value="Unassembled WGS sequence"/>
</dbReference>
<sequence>MAASKLFLDTISQIEKKNLPPRLKREFHVCDDNDKNAGPVIRVMQWNILAQALCHGSDNFVVCPKEALHWENRNLRVIEELLQYSPQILCLQEVDKFEFVKENLGKVGYEGIFFPKPDSPCLDFEHHTGPDGCAIIYAVDKIKLISQKCIVLKDDGYETNQVCVICTFGIIGNDHTPNFTVAVTHLKAKTGFEELRFSQGSYLLRYLEKKVESGPVIVCGDFNADPKEKVYAAFKASVLGLQSSYTYLSKTKSEPDYTTWKFRGSRRSQNGREESCKTIDYIWHSKHFRPKAILEIPTGEDLGENKLPSMAFPSDHLSLVCDLQLTS</sequence>
<dbReference type="InterPro" id="IPR005135">
    <property type="entry name" value="Endo/exonuclease/phosphatase"/>
</dbReference>
<evidence type="ECO:0000313" key="5">
    <source>
        <dbReference type="EMBL" id="CAC5358149.1"/>
    </source>
</evidence>
<accession>A0A6J7ZZX6</accession>
<dbReference type="Pfam" id="PF03372">
    <property type="entry name" value="Exo_endo_phos"/>
    <property type="match status" value="1"/>
</dbReference>
<gene>
    <name evidence="5" type="ORF">MCOR_1519</name>
</gene>
<dbReference type="PANTHER" id="PTHR12121">
    <property type="entry name" value="CARBON CATABOLITE REPRESSOR PROTEIN 4"/>
    <property type="match status" value="1"/>
</dbReference>
<comment type="similarity">
    <text evidence="1">Belongs to the CCR4/nocturin family.</text>
</comment>
<protein>
    <recommendedName>
        <fullName evidence="3">Nocturnin</fullName>
    </recommendedName>
</protein>
<dbReference type="PANTHER" id="PTHR12121:SF45">
    <property type="entry name" value="NOCTURNIN"/>
    <property type="match status" value="1"/>
</dbReference>